<comment type="caution">
    <text evidence="2">The sequence shown here is derived from an EMBL/GenBank/DDBJ whole genome shotgun (WGS) entry which is preliminary data.</text>
</comment>
<proteinExistence type="predicted"/>
<feature type="transmembrane region" description="Helical" evidence="1">
    <location>
        <begin position="98"/>
        <end position="122"/>
    </location>
</feature>
<dbReference type="Proteomes" id="UP000287352">
    <property type="component" value="Unassembled WGS sequence"/>
</dbReference>
<dbReference type="OrthoDB" id="1739978at2"/>
<dbReference type="EMBL" id="BIFR01000001">
    <property type="protein sequence ID" value="GCE13489.1"/>
    <property type="molecule type" value="Genomic_DNA"/>
</dbReference>
<feature type="transmembrane region" description="Helical" evidence="1">
    <location>
        <begin position="56"/>
        <end position="86"/>
    </location>
</feature>
<name>A0A402A370_9CHLR</name>
<sequence>MQSSEERPARTHGGIWPLKATWHPGFFVRKFMRRFSTQNYAIVPTEDQRNLVLTSFVLGGISLFAAFFPICGLPIAVAGLLLGLYGRRTLALRSMANWAVILSLCGLILTIINLIVTLILYFGTYLWE</sequence>
<keyword evidence="1" id="KW-0812">Transmembrane</keyword>
<keyword evidence="1" id="KW-1133">Transmembrane helix</keyword>
<evidence type="ECO:0000256" key="1">
    <source>
        <dbReference type="SAM" id="Phobius"/>
    </source>
</evidence>
<evidence type="ECO:0008006" key="4">
    <source>
        <dbReference type="Google" id="ProtNLM"/>
    </source>
</evidence>
<dbReference type="AlphaFoldDB" id="A0A402A370"/>
<keyword evidence="3" id="KW-1185">Reference proteome</keyword>
<organism evidence="2 3">
    <name type="scientific">Tengunoibacter tsumagoiensis</name>
    <dbReference type="NCBI Taxonomy" id="2014871"/>
    <lineage>
        <taxon>Bacteria</taxon>
        <taxon>Bacillati</taxon>
        <taxon>Chloroflexota</taxon>
        <taxon>Ktedonobacteria</taxon>
        <taxon>Ktedonobacterales</taxon>
        <taxon>Dictyobacteraceae</taxon>
        <taxon>Tengunoibacter</taxon>
    </lineage>
</organism>
<protein>
    <recommendedName>
        <fullName evidence="4">DUF4190 domain-containing protein</fullName>
    </recommendedName>
</protein>
<evidence type="ECO:0000313" key="3">
    <source>
        <dbReference type="Proteomes" id="UP000287352"/>
    </source>
</evidence>
<gene>
    <name evidence="2" type="ORF">KTT_33480</name>
</gene>
<evidence type="ECO:0000313" key="2">
    <source>
        <dbReference type="EMBL" id="GCE13489.1"/>
    </source>
</evidence>
<keyword evidence="1" id="KW-0472">Membrane</keyword>
<dbReference type="RefSeq" id="WP_126581010.1">
    <property type="nucleotide sequence ID" value="NZ_BIFR01000001.1"/>
</dbReference>
<accession>A0A402A370</accession>
<reference evidence="3" key="1">
    <citation type="submission" date="2018-12" db="EMBL/GenBank/DDBJ databases">
        <title>Tengunoibacter tsumagoiensis gen. nov., sp. nov., Dictyobacter kobayashii sp. nov., D. alpinus sp. nov., and D. joshuensis sp. nov. and description of Dictyobacteraceae fam. nov. within the order Ktedonobacterales isolated from Tengu-no-mugimeshi.</title>
        <authorList>
            <person name="Wang C.M."/>
            <person name="Zheng Y."/>
            <person name="Sakai Y."/>
            <person name="Toyoda A."/>
            <person name="Minakuchi Y."/>
            <person name="Abe K."/>
            <person name="Yokota A."/>
            <person name="Yabe S."/>
        </authorList>
    </citation>
    <scope>NUCLEOTIDE SEQUENCE [LARGE SCALE GENOMIC DNA]</scope>
    <source>
        <strain evidence="3">Uno3</strain>
    </source>
</reference>